<organism evidence="2 3">
    <name type="scientific">Burkholderia gladioli (strain BSR3)</name>
    <dbReference type="NCBI Taxonomy" id="999541"/>
    <lineage>
        <taxon>Bacteria</taxon>
        <taxon>Pseudomonadati</taxon>
        <taxon>Pseudomonadota</taxon>
        <taxon>Betaproteobacteria</taxon>
        <taxon>Burkholderiales</taxon>
        <taxon>Burkholderiaceae</taxon>
        <taxon>Burkholderia</taxon>
    </lineage>
</organism>
<dbReference type="EMBL" id="CP002599">
    <property type="protein sequence ID" value="AEA59752.1"/>
    <property type="molecule type" value="Genomic_DNA"/>
</dbReference>
<name>F2L9I9_BURGS</name>
<sequence>MPRPATSTPQPLARMREHGKNRTAISLAAVDGTAVADGKRGRVPAKTIQKDGAPLSRRKTIQNDEAPRARRKPIQVDETSALTRQGMRARIEALHVEIRSLIVDITQAADVVLLDLMRDEVGSYASHKLAQDARTWAASAGITLETGLMQLGRALPAQQT</sequence>
<dbReference type="AlphaFoldDB" id="F2L9I9"/>
<keyword evidence="3" id="KW-1185">Reference proteome</keyword>
<dbReference type="eggNOG" id="ENOG5031UVE">
    <property type="taxonomic scope" value="Bacteria"/>
</dbReference>
<dbReference type="KEGG" id="bgd:bgla_1g10690"/>
<protein>
    <submittedName>
        <fullName evidence="2">Uncharacterized protein</fullName>
    </submittedName>
</protein>
<dbReference type="HOGENOM" id="CLU_147216_0_0_4"/>
<feature type="region of interest" description="Disordered" evidence="1">
    <location>
        <begin position="1"/>
        <end position="21"/>
    </location>
</feature>
<proteinExistence type="predicted"/>
<gene>
    <name evidence="2" type="ordered locus">bgla_1g10690</name>
</gene>
<dbReference type="STRING" id="999541.bgla_1g10690"/>
<feature type="compositionally biased region" description="Polar residues" evidence="1">
    <location>
        <begin position="1"/>
        <end position="10"/>
    </location>
</feature>
<evidence type="ECO:0000256" key="1">
    <source>
        <dbReference type="SAM" id="MobiDB-lite"/>
    </source>
</evidence>
<dbReference type="Proteomes" id="UP000008316">
    <property type="component" value="Chromosome 1"/>
</dbReference>
<accession>F2L9I9</accession>
<evidence type="ECO:0000313" key="3">
    <source>
        <dbReference type="Proteomes" id="UP000008316"/>
    </source>
</evidence>
<reference evidence="2 3" key="1">
    <citation type="journal article" date="2011" name="J. Bacteriol.">
        <title>Complete genome sequence of Burkholderia gladioli BSR3.</title>
        <authorList>
            <person name="Seo Y.S."/>
            <person name="Lim J."/>
            <person name="Choi B.S."/>
            <person name="Kim H."/>
            <person name="Goo E."/>
            <person name="Lee B."/>
            <person name="Lim J.S."/>
            <person name="Choi I.Y."/>
            <person name="Moon J.S."/>
            <person name="Kim J."/>
            <person name="Hwang I."/>
        </authorList>
    </citation>
    <scope>NUCLEOTIDE SEQUENCE [LARGE SCALE GENOMIC DNA]</scope>
    <source>
        <strain evidence="2 3">BSR3</strain>
    </source>
</reference>
<evidence type="ECO:0000313" key="2">
    <source>
        <dbReference type="EMBL" id="AEA59752.1"/>
    </source>
</evidence>